<keyword evidence="2" id="KW-0479">Metal-binding</keyword>
<evidence type="ECO:0000259" key="6">
    <source>
        <dbReference type="Pfam" id="PF04082"/>
    </source>
</evidence>
<gene>
    <name evidence="7" type="ORF">BB559_001210</name>
</gene>
<dbReference type="GO" id="GO:0000981">
    <property type="term" value="F:DNA-binding transcription factor activity, RNA polymerase II-specific"/>
    <property type="evidence" value="ECO:0007669"/>
    <property type="project" value="InterPro"/>
</dbReference>
<keyword evidence="4" id="KW-0804">Transcription</keyword>
<organism evidence="7 8">
    <name type="scientific">Furculomyces boomerangus</name>
    <dbReference type="NCBI Taxonomy" id="61424"/>
    <lineage>
        <taxon>Eukaryota</taxon>
        <taxon>Fungi</taxon>
        <taxon>Fungi incertae sedis</taxon>
        <taxon>Zoopagomycota</taxon>
        <taxon>Kickxellomycotina</taxon>
        <taxon>Harpellomycetes</taxon>
        <taxon>Harpellales</taxon>
        <taxon>Harpellaceae</taxon>
        <taxon>Furculomyces</taxon>
    </lineage>
</organism>
<proteinExistence type="predicted"/>
<evidence type="ECO:0000313" key="8">
    <source>
        <dbReference type="Proteomes" id="UP000245699"/>
    </source>
</evidence>
<evidence type="ECO:0000256" key="3">
    <source>
        <dbReference type="ARBA" id="ARBA00023015"/>
    </source>
</evidence>
<protein>
    <recommendedName>
        <fullName evidence="6">Xylanolytic transcriptional activator regulatory domain-containing protein</fullName>
    </recommendedName>
</protein>
<evidence type="ECO:0000256" key="5">
    <source>
        <dbReference type="ARBA" id="ARBA00023242"/>
    </source>
</evidence>
<keyword evidence="5" id="KW-0539">Nucleus</keyword>
<dbReference type="Pfam" id="PF04082">
    <property type="entry name" value="Fungal_trans"/>
    <property type="match status" value="1"/>
</dbReference>
<dbReference type="GO" id="GO:0006351">
    <property type="term" value="P:DNA-templated transcription"/>
    <property type="evidence" value="ECO:0007669"/>
    <property type="project" value="InterPro"/>
</dbReference>
<reference evidence="7 8" key="1">
    <citation type="journal article" date="2018" name="MBio">
        <title>Comparative Genomics Reveals the Core Gene Toolbox for the Fungus-Insect Symbiosis.</title>
        <authorList>
            <person name="Wang Y."/>
            <person name="Stata M."/>
            <person name="Wang W."/>
            <person name="Stajich J.E."/>
            <person name="White M.M."/>
            <person name="Moncalvo J.M."/>
        </authorList>
    </citation>
    <scope>NUCLEOTIDE SEQUENCE [LARGE SCALE GENOMIC DNA]</scope>
    <source>
        <strain evidence="7 8">AUS-77-4</strain>
    </source>
</reference>
<dbReference type="InterPro" id="IPR007219">
    <property type="entry name" value="XnlR_reg_dom"/>
</dbReference>
<dbReference type="CDD" id="cd12148">
    <property type="entry name" value="fungal_TF_MHR"/>
    <property type="match status" value="1"/>
</dbReference>
<dbReference type="PANTHER" id="PTHR47338">
    <property type="entry name" value="ZN(II)2CYS6 TRANSCRIPTION FACTOR (EUROFUNG)-RELATED"/>
    <property type="match status" value="1"/>
</dbReference>
<keyword evidence="8" id="KW-1185">Reference proteome</keyword>
<sequence>MAELKTFGRYKETEDEICADIKDVEASLESLSDERLFKMVVMLPIVFPSVMMPVRLPELYYKMKNKLYPDYLYYAMVALGRAATLFSVKVSRIYQLDLSKIKNKMYSEEELEFRRRVFWAFYSSDRGTTSFNGSFPIVQDLDIVVNLPINDFWWRYGGECEVEHPEIIFWNHIANSENNEQYSKGDTKNFVKTTTLLGKVSVFAKQRWIKKVYNPDDDNCQLVRLIDKLNKFEETVVKNPPIDFNLIKETYPKYKDTIRFTVDMEHILYKRTFTEYHFYMKSVLYQTEMVRVEGIHMHPGRIVSAKNICVDIANKQIDLICKLSEFLPLEYWENSTIATGLMSAVTCLNYISVSPKNDSLDISSKMKNLKEVYRKLSDYHEISAILLMYLDRLSKFIKETHKENKKYKQLYKNMKKYSIDDSDVHPWIVSKYGLLFLIQCCFEGSFTNTKLTDYLYIKNLNDLYVDEHQETSSSDFDDKKSTRNSNIFPDQIEELPGIVSPSRNKSHKSLYKTNYDQYIKYGKLLEETDPNAVDNYYYQYMVDFLSEKVVQDIINNPVNNRTNFET</sequence>
<dbReference type="OrthoDB" id="10001928at2759"/>
<evidence type="ECO:0000313" key="7">
    <source>
        <dbReference type="EMBL" id="PVU98868.1"/>
    </source>
</evidence>
<evidence type="ECO:0000256" key="1">
    <source>
        <dbReference type="ARBA" id="ARBA00004123"/>
    </source>
</evidence>
<dbReference type="GO" id="GO:0008270">
    <property type="term" value="F:zinc ion binding"/>
    <property type="evidence" value="ECO:0007669"/>
    <property type="project" value="InterPro"/>
</dbReference>
<dbReference type="GO" id="GO:0005634">
    <property type="term" value="C:nucleus"/>
    <property type="evidence" value="ECO:0007669"/>
    <property type="project" value="UniProtKB-SubCell"/>
</dbReference>
<dbReference type="Proteomes" id="UP000245699">
    <property type="component" value="Unassembled WGS sequence"/>
</dbReference>
<dbReference type="GO" id="GO:0003677">
    <property type="term" value="F:DNA binding"/>
    <property type="evidence" value="ECO:0007669"/>
    <property type="project" value="InterPro"/>
</dbReference>
<feature type="domain" description="Xylanolytic transcriptional activator regulatory" evidence="6">
    <location>
        <begin position="85"/>
        <end position="202"/>
    </location>
</feature>
<accession>A0A2T9Z2N5</accession>
<name>A0A2T9Z2N5_9FUNG</name>
<dbReference type="EMBL" id="MBFT01000065">
    <property type="protein sequence ID" value="PVU98868.1"/>
    <property type="molecule type" value="Genomic_DNA"/>
</dbReference>
<evidence type="ECO:0000256" key="2">
    <source>
        <dbReference type="ARBA" id="ARBA00022723"/>
    </source>
</evidence>
<dbReference type="AlphaFoldDB" id="A0A2T9Z2N5"/>
<keyword evidence="3" id="KW-0805">Transcription regulation</keyword>
<dbReference type="PANTHER" id="PTHR47338:SF5">
    <property type="entry name" value="ZN(II)2CYS6 TRANSCRIPTION FACTOR (EUROFUNG)"/>
    <property type="match status" value="1"/>
</dbReference>
<comment type="subcellular location">
    <subcellularLocation>
        <location evidence="1">Nucleus</location>
    </subcellularLocation>
</comment>
<dbReference type="InterPro" id="IPR050815">
    <property type="entry name" value="TF_fung"/>
</dbReference>
<evidence type="ECO:0000256" key="4">
    <source>
        <dbReference type="ARBA" id="ARBA00023163"/>
    </source>
</evidence>
<comment type="caution">
    <text evidence="7">The sequence shown here is derived from an EMBL/GenBank/DDBJ whole genome shotgun (WGS) entry which is preliminary data.</text>
</comment>